<dbReference type="PRINTS" id="PR01790">
    <property type="entry name" value="SMP30FAMILY"/>
</dbReference>
<comment type="cofactor">
    <cofactor evidence="2">
        <name>Zn(2+)</name>
        <dbReference type="ChEBI" id="CHEBI:29105"/>
    </cofactor>
    <text evidence="2">Binds 1 divalent metal cation per subunit.</text>
</comment>
<organism evidence="4 5">
    <name type="scientific">Povalibacter uvarum</name>
    <dbReference type="NCBI Taxonomy" id="732238"/>
    <lineage>
        <taxon>Bacteria</taxon>
        <taxon>Pseudomonadati</taxon>
        <taxon>Pseudomonadota</taxon>
        <taxon>Gammaproteobacteria</taxon>
        <taxon>Steroidobacterales</taxon>
        <taxon>Steroidobacteraceae</taxon>
        <taxon>Povalibacter</taxon>
    </lineage>
</organism>
<keyword evidence="2" id="KW-0862">Zinc</keyword>
<evidence type="ECO:0000256" key="2">
    <source>
        <dbReference type="PIRSR" id="PIRSR605511-2"/>
    </source>
</evidence>
<dbReference type="PANTHER" id="PTHR47572:SF5">
    <property type="entry name" value="BLR2277 PROTEIN"/>
    <property type="match status" value="1"/>
</dbReference>
<evidence type="ECO:0000259" key="3">
    <source>
        <dbReference type="Pfam" id="PF08450"/>
    </source>
</evidence>
<proteinExistence type="predicted"/>
<dbReference type="InterPro" id="IPR051262">
    <property type="entry name" value="SMP-30/CGR1_Lactonase"/>
</dbReference>
<feature type="binding site" evidence="2">
    <location>
        <position position="224"/>
    </location>
    <ligand>
        <name>a divalent metal cation</name>
        <dbReference type="ChEBI" id="CHEBI:60240"/>
    </ligand>
</feature>
<evidence type="ECO:0000313" key="5">
    <source>
        <dbReference type="Proteomes" id="UP000588068"/>
    </source>
</evidence>
<dbReference type="RefSeq" id="WP_184329804.1">
    <property type="nucleotide sequence ID" value="NZ_JACHHZ010000001.1"/>
</dbReference>
<dbReference type="InterPro" id="IPR013658">
    <property type="entry name" value="SGL"/>
</dbReference>
<dbReference type="GO" id="GO:0046872">
    <property type="term" value="F:metal ion binding"/>
    <property type="evidence" value="ECO:0007669"/>
    <property type="project" value="UniProtKB-KW"/>
</dbReference>
<name>A0A841HGM5_9GAMM</name>
<dbReference type="InterPro" id="IPR005511">
    <property type="entry name" value="SMP-30"/>
</dbReference>
<dbReference type="EC" id="3.1.1.17" evidence="4"/>
<keyword evidence="2" id="KW-0479">Metal-binding</keyword>
<evidence type="ECO:0000256" key="1">
    <source>
        <dbReference type="PIRSR" id="PIRSR605511-1"/>
    </source>
</evidence>
<dbReference type="Proteomes" id="UP000588068">
    <property type="component" value="Unassembled WGS sequence"/>
</dbReference>
<dbReference type="Gene3D" id="2.120.10.30">
    <property type="entry name" value="TolB, C-terminal domain"/>
    <property type="match status" value="1"/>
</dbReference>
<reference evidence="4 5" key="1">
    <citation type="submission" date="2020-08" db="EMBL/GenBank/DDBJ databases">
        <title>Genomic Encyclopedia of Type Strains, Phase IV (KMG-IV): sequencing the most valuable type-strain genomes for metagenomic binning, comparative biology and taxonomic classification.</title>
        <authorList>
            <person name="Goeker M."/>
        </authorList>
    </citation>
    <scope>NUCLEOTIDE SEQUENCE [LARGE SCALE GENOMIC DNA]</scope>
    <source>
        <strain evidence="4 5">DSM 26723</strain>
    </source>
</reference>
<dbReference type="EMBL" id="JACHHZ010000001">
    <property type="protein sequence ID" value="MBB6092047.1"/>
    <property type="molecule type" value="Genomic_DNA"/>
</dbReference>
<evidence type="ECO:0000313" key="4">
    <source>
        <dbReference type="EMBL" id="MBB6092047.1"/>
    </source>
</evidence>
<dbReference type="InterPro" id="IPR011042">
    <property type="entry name" value="6-blade_b-propeller_TolB-like"/>
</dbReference>
<feature type="domain" description="SMP-30/Gluconolactonase/LRE-like region" evidence="3">
    <location>
        <begin position="12"/>
        <end position="280"/>
    </location>
</feature>
<protein>
    <submittedName>
        <fullName evidence="4">Gluconolactonase</fullName>
        <ecNumber evidence="4">3.1.1.17</ecNumber>
    </submittedName>
</protein>
<dbReference type="SUPFAM" id="SSF63829">
    <property type="entry name" value="Calcium-dependent phosphotriesterase"/>
    <property type="match status" value="1"/>
</dbReference>
<sequence length="302" mass="32546">MQFEVLAEGLQFPEGPVAMDDGSVILVEIARGTLTRVWNGRTEVIANLGGGPNGAAVGPDGAVYVCNNGGFQWHNVNGLLYPGQAAKDYTTGRIERVNLATGTFERVYDSFDGERLGGPNDLVFDREGGLWFTDLGKRFSRSRDHSGLFHARPDGSHLHRAVYHAVSLNGVGLSPDEKVVYCNDTDTGKLWAFDIASPGKLVPFVPGGPRGRVVCTLPNHQLLDSLAVEENGNVCSATLLNGGITVFRPDGSFEHEAFPDPLTTNICFGGADMRDAYITLSATGKLVKARWPRPGLKLNYNA</sequence>
<keyword evidence="4" id="KW-0378">Hydrolase</keyword>
<feature type="binding site" evidence="2">
    <location>
        <position position="169"/>
    </location>
    <ligand>
        <name>a divalent metal cation</name>
        <dbReference type="ChEBI" id="CHEBI:60240"/>
    </ligand>
</feature>
<dbReference type="AlphaFoldDB" id="A0A841HGM5"/>
<feature type="active site" description="Proton donor/acceptor" evidence="1">
    <location>
        <position position="224"/>
    </location>
</feature>
<dbReference type="PANTHER" id="PTHR47572">
    <property type="entry name" value="LIPOPROTEIN-RELATED"/>
    <property type="match status" value="1"/>
</dbReference>
<dbReference type="GO" id="GO:0004341">
    <property type="term" value="F:gluconolactonase activity"/>
    <property type="evidence" value="ECO:0007669"/>
    <property type="project" value="UniProtKB-EC"/>
</dbReference>
<accession>A0A841HGM5</accession>
<comment type="caution">
    <text evidence="4">The sequence shown here is derived from an EMBL/GenBank/DDBJ whole genome shotgun (WGS) entry which is preliminary data.</text>
</comment>
<feature type="binding site" evidence="2">
    <location>
        <position position="120"/>
    </location>
    <ligand>
        <name>substrate</name>
    </ligand>
</feature>
<keyword evidence="5" id="KW-1185">Reference proteome</keyword>
<dbReference type="Pfam" id="PF08450">
    <property type="entry name" value="SGL"/>
    <property type="match status" value="1"/>
</dbReference>
<gene>
    <name evidence="4" type="ORF">HNQ60_000893</name>
</gene>